<accession>X0W8P2</accession>
<organism evidence="4">
    <name type="scientific">marine sediment metagenome</name>
    <dbReference type="NCBI Taxonomy" id="412755"/>
    <lineage>
        <taxon>unclassified sequences</taxon>
        <taxon>metagenomes</taxon>
        <taxon>ecological metagenomes</taxon>
    </lineage>
</organism>
<feature type="non-terminal residue" evidence="4">
    <location>
        <position position="262"/>
    </location>
</feature>
<name>X0W8P2_9ZZZZ</name>
<dbReference type="GO" id="GO:0005178">
    <property type="term" value="F:integrin binding"/>
    <property type="evidence" value="ECO:0007669"/>
    <property type="project" value="TreeGrafter"/>
</dbReference>
<dbReference type="InterPro" id="IPR013519">
    <property type="entry name" value="Int_alpha_beta-p"/>
</dbReference>
<keyword evidence="3" id="KW-0325">Glycoprotein</keyword>
<dbReference type="Pfam" id="PF01839">
    <property type="entry name" value="FG-GAP"/>
    <property type="match status" value="4"/>
</dbReference>
<comment type="caution">
    <text evidence="4">The sequence shown here is derived from an EMBL/GenBank/DDBJ whole genome shotgun (WGS) entry which is preliminary data.</text>
</comment>
<dbReference type="SUPFAM" id="SSF69318">
    <property type="entry name" value="Integrin alpha N-terminal domain"/>
    <property type="match status" value="1"/>
</dbReference>
<dbReference type="GO" id="GO:0008305">
    <property type="term" value="C:integrin complex"/>
    <property type="evidence" value="ECO:0007669"/>
    <property type="project" value="InterPro"/>
</dbReference>
<evidence type="ECO:0000256" key="2">
    <source>
        <dbReference type="ARBA" id="ARBA00022737"/>
    </source>
</evidence>
<dbReference type="GO" id="GO:0007229">
    <property type="term" value="P:integrin-mediated signaling pathway"/>
    <property type="evidence" value="ECO:0007669"/>
    <property type="project" value="TreeGrafter"/>
</dbReference>
<dbReference type="GO" id="GO:0033627">
    <property type="term" value="P:cell adhesion mediated by integrin"/>
    <property type="evidence" value="ECO:0007669"/>
    <property type="project" value="TreeGrafter"/>
</dbReference>
<dbReference type="PRINTS" id="PR01185">
    <property type="entry name" value="INTEGRINA"/>
</dbReference>
<proteinExistence type="predicted"/>
<evidence type="ECO:0000256" key="1">
    <source>
        <dbReference type="ARBA" id="ARBA00022729"/>
    </source>
</evidence>
<dbReference type="InterPro" id="IPR028994">
    <property type="entry name" value="Integrin_alpha_N"/>
</dbReference>
<keyword evidence="1" id="KW-0732">Signal</keyword>
<evidence type="ECO:0000256" key="3">
    <source>
        <dbReference type="ARBA" id="ARBA00023180"/>
    </source>
</evidence>
<reference evidence="4" key="1">
    <citation type="journal article" date="2014" name="Front. Microbiol.">
        <title>High frequency of phylogenetically diverse reductive dehalogenase-homologous genes in deep subseafloor sedimentary metagenomes.</title>
        <authorList>
            <person name="Kawai M."/>
            <person name="Futagami T."/>
            <person name="Toyoda A."/>
            <person name="Takaki Y."/>
            <person name="Nishi S."/>
            <person name="Hori S."/>
            <person name="Arai W."/>
            <person name="Tsubouchi T."/>
            <person name="Morono Y."/>
            <person name="Uchiyama I."/>
            <person name="Ito T."/>
            <person name="Fujiyama A."/>
            <person name="Inagaki F."/>
            <person name="Takami H."/>
        </authorList>
    </citation>
    <scope>NUCLEOTIDE SEQUENCE</scope>
    <source>
        <strain evidence="4">Expedition CK06-06</strain>
    </source>
</reference>
<protein>
    <submittedName>
        <fullName evidence="4">Uncharacterized protein</fullName>
    </submittedName>
</protein>
<dbReference type="Gene3D" id="2.130.10.130">
    <property type="entry name" value="Integrin alpha, N-terminal"/>
    <property type="match status" value="3"/>
</dbReference>
<evidence type="ECO:0000313" key="4">
    <source>
        <dbReference type="EMBL" id="GAG27334.1"/>
    </source>
</evidence>
<dbReference type="PANTHER" id="PTHR23220:SF83">
    <property type="entry name" value="INTEGRIN ALPHA-PS3-RELATED"/>
    <property type="match status" value="1"/>
</dbReference>
<keyword evidence="2" id="KW-0677">Repeat</keyword>
<feature type="non-terminal residue" evidence="4">
    <location>
        <position position="1"/>
    </location>
</feature>
<sequence>IWEGEAKGDRFGHAVTGAGDLNADGFLDFAVSSPFATSGEGKGCVYIFYGLADLGALEVGDTVHGRMLKSYYGLSIRLAGDVNNDGFSDLIISAPKEPDGPHINPGKVELYLGSEHGIGTDPTPDWFIQGESNDALLGFTIAFLGDVNRDGYDDVAIGAPGHSSEGKVERGKVYIYLGAWNGFREAPSIIELGPDPGDHLSAGLAGAGDIDGDGFNDVLVGAPGADSSTGVNAGELHIYRGSDLTLPPLQGNAFQVMDLEEG</sequence>
<dbReference type="GO" id="GO:0009897">
    <property type="term" value="C:external side of plasma membrane"/>
    <property type="evidence" value="ECO:0007669"/>
    <property type="project" value="TreeGrafter"/>
</dbReference>
<gene>
    <name evidence="4" type="ORF">S01H1_48265</name>
</gene>
<dbReference type="PROSITE" id="PS51470">
    <property type="entry name" value="FG_GAP"/>
    <property type="match status" value="4"/>
</dbReference>
<dbReference type="GO" id="GO:0098609">
    <property type="term" value="P:cell-cell adhesion"/>
    <property type="evidence" value="ECO:0007669"/>
    <property type="project" value="TreeGrafter"/>
</dbReference>
<dbReference type="AlphaFoldDB" id="X0W8P2"/>
<dbReference type="InterPro" id="IPR013517">
    <property type="entry name" value="FG-GAP"/>
</dbReference>
<dbReference type="SMART" id="SM00191">
    <property type="entry name" value="Int_alpha"/>
    <property type="match status" value="4"/>
</dbReference>
<dbReference type="EMBL" id="BARS01030987">
    <property type="protein sequence ID" value="GAG27334.1"/>
    <property type="molecule type" value="Genomic_DNA"/>
</dbReference>
<dbReference type="GO" id="GO:0007160">
    <property type="term" value="P:cell-matrix adhesion"/>
    <property type="evidence" value="ECO:0007669"/>
    <property type="project" value="TreeGrafter"/>
</dbReference>
<dbReference type="InterPro" id="IPR000413">
    <property type="entry name" value="Integrin_alpha"/>
</dbReference>
<dbReference type="PANTHER" id="PTHR23220">
    <property type="entry name" value="INTEGRIN ALPHA"/>
    <property type="match status" value="1"/>
</dbReference>